<feature type="domain" description="N-terminal Ras-GEF" evidence="5">
    <location>
        <begin position="264"/>
        <end position="386"/>
    </location>
</feature>
<dbReference type="Gene3D" id="1.20.870.10">
    <property type="entry name" value="Son of sevenless (SoS) protein Chain: S domain 1"/>
    <property type="match status" value="1"/>
</dbReference>
<feature type="region of interest" description="Disordered" evidence="3">
    <location>
        <begin position="1280"/>
        <end position="1304"/>
    </location>
</feature>
<evidence type="ECO:0000256" key="2">
    <source>
        <dbReference type="PROSITE-ProRule" id="PRU00168"/>
    </source>
</evidence>
<dbReference type="InterPro" id="IPR001895">
    <property type="entry name" value="RASGEF_cat_dom"/>
</dbReference>
<feature type="compositionally biased region" description="Polar residues" evidence="3">
    <location>
        <begin position="662"/>
        <end position="675"/>
    </location>
</feature>
<evidence type="ECO:0000256" key="3">
    <source>
        <dbReference type="SAM" id="MobiDB-lite"/>
    </source>
</evidence>
<keyword evidence="1 2" id="KW-0344">Guanine-nucleotide releasing factor</keyword>
<dbReference type="PROSITE" id="PS50212">
    <property type="entry name" value="RASGEF_NTER"/>
    <property type="match status" value="1"/>
</dbReference>
<feature type="compositionally biased region" description="Low complexity" evidence="3">
    <location>
        <begin position="1122"/>
        <end position="1132"/>
    </location>
</feature>
<feature type="compositionally biased region" description="Basic and acidic residues" evidence="3">
    <location>
        <begin position="891"/>
        <end position="901"/>
    </location>
</feature>
<dbReference type="PANTHER" id="PTHR23113:SF363">
    <property type="entry name" value="PROTEIN SON OF SEVENLESS"/>
    <property type="match status" value="1"/>
</dbReference>
<dbReference type="CDD" id="cd06224">
    <property type="entry name" value="REM"/>
    <property type="match status" value="1"/>
</dbReference>
<dbReference type="InterPro" id="IPR000651">
    <property type="entry name" value="Ras-like_Gua-exchang_fac_N"/>
</dbReference>
<evidence type="ECO:0000313" key="6">
    <source>
        <dbReference type="EMBL" id="RPA81084.1"/>
    </source>
</evidence>
<feature type="compositionally biased region" description="Basic and acidic residues" evidence="3">
    <location>
        <begin position="1"/>
        <end position="11"/>
    </location>
</feature>
<evidence type="ECO:0000259" key="4">
    <source>
        <dbReference type="PROSITE" id="PS50009"/>
    </source>
</evidence>
<feature type="region of interest" description="Disordered" evidence="3">
    <location>
        <begin position="1016"/>
        <end position="1046"/>
    </location>
</feature>
<feature type="region of interest" description="Disordered" evidence="3">
    <location>
        <begin position="1"/>
        <end position="94"/>
    </location>
</feature>
<dbReference type="SUPFAM" id="SSF48366">
    <property type="entry name" value="Ras GEF"/>
    <property type="match status" value="1"/>
</dbReference>
<dbReference type="GO" id="GO:0007265">
    <property type="term" value="P:Ras protein signal transduction"/>
    <property type="evidence" value="ECO:0007669"/>
    <property type="project" value="TreeGrafter"/>
</dbReference>
<sequence length="1770" mass="194075">MPVIRPAHELHQFVLPPSTPPSSAEESHKENESWRSEKPAQLDGQTEDEEAKRLPPTSPPKTPPDGNRQVPTPFLSSSPPVPQPRHNRARSFGAVDDQADIGLFRVNIERAGTERPKTAGPTDKDSDHLDVAIPHYTMGSPQFTPQGTPFLHHSFNASSSLQLGSVWAERGSITPSGLNSDFNWIPPDQHPPMPTDAASRAYASPPVTPQMIITPEEAGQYTEDETSYFTTFASKPVDITPEIFDELSFPPQSEDPRIVRYDPNSGEIVAATAPRIVAQITSATFLDYQLLSDFFLTYRLFLSPVDLVEYLTCRLRWAISRDDDTGRVVRVRTFVAIRHWLLNYFPDDFVPSLPLREFFAQRMNELSRFVGKNGSPSDMKIIGEIKRCWRRTCALYWDPSHQRNNSATESIESNITPGGPPGERRDIQTSHRENNQQDLNFDESDIVPDFKGKGPENTSNSWPKRKRKPRTALSAMVDISNMDGALSLPDVSKPPPPLVPQVSNSSLALPGTSYSNAGASVFRGGSAGQLRVDSDLSMRVATSSIPSPWGSNFRFPPPLPGQQGAPGSAYPSSQALSRPPLKAHSAHSAHSHKRSGSFTDAMRDNRAPLPLQNSIARSTHLLMAFPYPGSMVRGNVAPPTAAFVEVLAPHTSSELSMPKGKQGSQTLHAHNNSTGKGMKKLFVNMKKALSGKVQPEPGVISPVGRHSSPLLSTVPDTIFARRMASKSGTREGKKPERVMTQRIDLLGAGAAEAFQKAMREDGKNFDDPMGALMEGTSEIFGNVYMPSVVSSPRSFSVISSIQPNSTNESQSQVQSVPQRQRSKSSPGSVAGSSDAYAENTLAEDQLGMPGILDTSMGSQMEASTPRHRSFSEHDETLQRTPRATDTPSFRDGAESKLENRHGSFVRDGAESKLGYHHPSSSMGSSFRDGAASKLGYHHPSSSIAESLARDRAPSNLSRHHPNSSLGDSFREGAMSKLGHHQPSSSIAESFLRDYDTRSMRSVGTFHRRFSDGGASDAVDYRSDLDSPEPFERPQQNRGLRRRPGGNLKNVANVTDLSEMLNSRRRAGSLDTLSLAESLSSLGFVTSQRVMSPTPLPGMDEEVDEGHNIIAPNLLSLGAVAGPSHSHNHNVSPSPEPVTESEMDYERSEVDYQRSELDSRQDNYYDQDHDDESDGPVDPAKLDKMSFEAGVAQLALLPDNSSDDGGVDVALLKLQGLYKPKSPEKPSPLKDFFERTFLHEEPKRIEPIPERAEDEVDAHLRIRRRYKQVLENQALATPPVMNSEQSSYMGGASVRDESAGSNSILEPGLTVDARSRRRGFSESSVAYRNRSPSFTSILSRADFAGVHEPIANEKSTGKELRDDVSELSSEISFEMLEGRTSGDRTGSVGNTTGGTGIFAELGIPSHPLRHPPSPPMNGSRGFHLPVEDDLDMLPPPPATPTQPAPPVSTTSTHATPKQKKAKKKEEKAAAAAEAARKSTGSGNKSSKSIPPPTDPLPNEQTAIHLPFILAYDSELLAKQFALIEKDALAEVDWKELVELKWKHAAYKVHDWVEFLSNSEVRGVEVVIARFNLVHKWAISEVILTSSITERAATISKLIHIAAHSRLLQNYATMYQLTAALLSAPISRLHKTWALLPQADVRTFHDLEALVQPSRNFHLLRREMEAVLSRGGEETGVVPFVGLFTHDLVYNAQRPDFLPNGAPPGTTGIRGEGVLVNFEKFRQKAGIVKRLLRLVEASQRYRFGRVEGVLERCLWIGGLSDEDIDGLGRNLV</sequence>
<dbReference type="EMBL" id="ML119682">
    <property type="protein sequence ID" value="RPA81084.1"/>
    <property type="molecule type" value="Genomic_DNA"/>
</dbReference>
<dbReference type="STRING" id="1160509.A0A3N4IHF8"/>
<dbReference type="Gene3D" id="1.10.840.10">
    <property type="entry name" value="Ras guanine-nucleotide exchange factors catalytic domain"/>
    <property type="match status" value="1"/>
</dbReference>
<keyword evidence="7" id="KW-1185">Reference proteome</keyword>
<feature type="region of interest" description="Disordered" evidence="3">
    <location>
        <begin position="653"/>
        <end position="675"/>
    </location>
</feature>
<dbReference type="PROSITE" id="PS50009">
    <property type="entry name" value="RASGEF_CAT"/>
    <property type="match status" value="1"/>
</dbReference>
<dbReference type="SMART" id="SM00147">
    <property type="entry name" value="RasGEF"/>
    <property type="match status" value="1"/>
</dbReference>
<feature type="compositionally biased region" description="Low complexity" evidence="3">
    <location>
        <begin position="1468"/>
        <end position="1487"/>
    </location>
</feature>
<reference evidence="6 7" key="1">
    <citation type="journal article" date="2018" name="Nat. Ecol. Evol.">
        <title>Pezizomycetes genomes reveal the molecular basis of ectomycorrhizal truffle lifestyle.</title>
        <authorList>
            <person name="Murat C."/>
            <person name="Payen T."/>
            <person name="Noel B."/>
            <person name="Kuo A."/>
            <person name="Morin E."/>
            <person name="Chen J."/>
            <person name="Kohler A."/>
            <person name="Krizsan K."/>
            <person name="Balestrini R."/>
            <person name="Da Silva C."/>
            <person name="Montanini B."/>
            <person name="Hainaut M."/>
            <person name="Levati E."/>
            <person name="Barry K.W."/>
            <person name="Belfiori B."/>
            <person name="Cichocki N."/>
            <person name="Clum A."/>
            <person name="Dockter R.B."/>
            <person name="Fauchery L."/>
            <person name="Guy J."/>
            <person name="Iotti M."/>
            <person name="Le Tacon F."/>
            <person name="Lindquist E.A."/>
            <person name="Lipzen A."/>
            <person name="Malagnac F."/>
            <person name="Mello A."/>
            <person name="Molinier V."/>
            <person name="Miyauchi S."/>
            <person name="Poulain J."/>
            <person name="Riccioni C."/>
            <person name="Rubini A."/>
            <person name="Sitrit Y."/>
            <person name="Splivallo R."/>
            <person name="Traeger S."/>
            <person name="Wang M."/>
            <person name="Zifcakova L."/>
            <person name="Wipf D."/>
            <person name="Zambonelli A."/>
            <person name="Paolocci F."/>
            <person name="Nowrousian M."/>
            <person name="Ottonello S."/>
            <person name="Baldrian P."/>
            <person name="Spatafora J.W."/>
            <person name="Henrissat B."/>
            <person name="Nagy L.G."/>
            <person name="Aury J.M."/>
            <person name="Wincker P."/>
            <person name="Grigoriev I.V."/>
            <person name="Bonfante P."/>
            <person name="Martin F.M."/>
        </authorList>
    </citation>
    <scope>NUCLEOTIDE SEQUENCE [LARGE SCALE GENOMIC DNA]</scope>
    <source>
        <strain evidence="6 7">RN42</strain>
    </source>
</reference>
<feature type="compositionally biased region" description="Basic and acidic residues" evidence="3">
    <location>
        <begin position="1143"/>
        <end position="1166"/>
    </location>
</feature>
<feature type="compositionally biased region" description="Polar residues" evidence="3">
    <location>
        <begin position="403"/>
        <end position="416"/>
    </location>
</feature>
<evidence type="ECO:0000259" key="5">
    <source>
        <dbReference type="PROSITE" id="PS50212"/>
    </source>
</evidence>
<protein>
    <recommendedName>
        <fullName evidence="8">Ras GEF</fullName>
    </recommendedName>
</protein>
<feature type="region of interest" description="Disordered" evidence="3">
    <location>
        <begin position="1402"/>
        <end position="1496"/>
    </location>
</feature>
<evidence type="ECO:0000313" key="7">
    <source>
        <dbReference type="Proteomes" id="UP000275078"/>
    </source>
</evidence>
<organism evidence="6 7">
    <name type="scientific">Ascobolus immersus RN42</name>
    <dbReference type="NCBI Taxonomy" id="1160509"/>
    <lineage>
        <taxon>Eukaryota</taxon>
        <taxon>Fungi</taxon>
        <taxon>Dikarya</taxon>
        <taxon>Ascomycota</taxon>
        <taxon>Pezizomycotina</taxon>
        <taxon>Pezizomycetes</taxon>
        <taxon>Pezizales</taxon>
        <taxon>Ascobolaceae</taxon>
        <taxon>Ascobolus</taxon>
    </lineage>
</organism>
<feature type="compositionally biased region" description="Polar residues" evidence="3">
    <location>
        <begin position="878"/>
        <end position="887"/>
    </location>
</feature>
<dbReference type="InterPro" id="IPR023578">
    <property type="entry name" value="Ras_GEF_dom_sf"/>
</dbReference>
<dbReference type="Pfam" id="PF00617">
    <property type="entry name" value="RasGEF"/>
    <property type="match status" value="1"/>
</dbReference>
<feature type="region of interest" description="Disordered" evidence="3">
    <location>
        <begin position="848"/>
        <end position="984"/>
    </location>
</feature>
<evidence type="ECO:0000256" key="1">
    <source>
        <dbReference type="ARBA" id="ARBA00022658"/>
    </source>
</evidence>
<feature type="compositionally biased region" description="Low complexity" evidence="3">
    <location>
        <begin position="809"/>
        <end position="833"/>
    </location>
</feature>
<dbReference type="OrthoDB" id="10254377at2759"/>
<feature type="region of interest" description="Disordered" evidence="3">
    <location>
        <begin position="1119"/>
        <end position="1180"/>
    </location>
</feature>
<feature type="region of interest" description="Disordered" evidence="3">
    <location>
        <begin position="403"/>
        <end position="471"/>
    </location>
</feature>
<dbReference type="InterPro" id="IPR008937">
    <property type="entry name" value="Ras-like_GEF"/>
</dbReference>
<feature type="compositionally biased region" description="Basic and acidic residues" evidence="3">
    <location>
        <begin position="422"/>
        <end position="435"/>
    </location>
</feature>
<dbReference type="GO" id="GO:0005085">
    <property type="term" value="F:guanyl-nucleotide exchange factor activity"/>
    <property type="evidence" value="ECO:0007669"/>
    <property type="project" value="UniProtKB-KW"/>
</dbReference>
<dbReference type="Proteomes" id="UP000275078">
    <property type="component" value="Unassembled WGS sequence"/>
</dbReference>
<feature type="compositionally biased region" description="Pro residues" evidence="3">
    <location>
        <begin position="1432"/>
        <end position="1445"/>
    </location>
</feature>
<feature type="domain" description="Ras-GEF" evidence="4">
    <location>
        <begin position="1511"/>
        <end position="1767"/>
    </location>
</feature>
<dbReference type="Pfam" id="PF00618">
    <property type="entry name" value="RasGEF_N"/>
    <property type="match status" value="1"/>
</dbReference>
<feature type="region of interest" description="Disordered" evidence="3">
    <location>
        <begin position="547"/>
        <end position="605"/>
    </location>
</feature>
<feature type="compositionally biased region" description="Basic and acidic residues" evidence="3">
    <location>
        <begin position="25"/>
        <end position="40"/>
    </location>
</feature>
<dbReference type="SMART" id="SM00229">
    <property type="entry name" value="RasGEFN"/>
    <property type="match status" value="1"/>
</dbReference>
<dbReference type="PANTHER" id="PTHR23113">
    <property type="entry name" value="GUANINE NUCLEOTIDE EXCHANGE FACTOR"/>
    <property type="match status" value="1"/>
</dbReference>
<accession>A0A3N4IHF8</accession>
<name>A0A3N4IHF8_ASCIM</name>
<evidence type="ECO:0008006" key="8">
    <source>
        <dbReference type="Google" id="ProtNLM"/>
    </source>
</evidence>
<dbReference type="InterPro" id="IPR036964">
    <property type="entry name" value="RASGEF_cat_dom_sf"/>
</dbReference>
<dbReference type="GO" id="GO:0005886">
    <property type="term" value="C:plasma membrane"/>
    <property type="evidence" value="ECO:0007669"/>
    <property type="project" value="TreeGrafter"/>
</dbReference>
<proteinExistence type="predicted"/>
<feature type="region of interest" description="Disordered" evidence="3">
    <location>
        <begin position="800"/>
        <end position="834"/>
    </location>
</feature>
<gene>
    <name evidence="6" type="ORF">BJ508DRAFT_116540</name>
</gene>
<feature type="compositionally biased region" description="Basic residues" evidence="3">
    <location>
        <begin position="584"/>
        <end position="595"/>
    </location>
</feature>